<feature type="region of interest" description="Disordered" evidence="1">
    <location>
        <begin position="261"/>
        <end position="281"/>
    </location>
</feature>
<dbReference type="Proteomes" id="UP000001514">
    <property type="component" value="Unassembled WGS sequence"/>
</dbReference>
<dbReference type="STRING" id="88036.D8QSR6"/>
<dbReference type="HOGENOM" id="CLU_991769_0_0_1"/>
<evidence type="ECO:0000256" key="1">
    <source>
        <dbReference type="SAM" id="MobiDB-lite"/>
    </source>
</evidence>
<organism evidence="3">
    <name type="scientific">Selaginella moellendorffii</name>
    <name type="common">Spikemoss</name>
    <dbReference type="NCBI Taxonomy" id="88036"/>
    <lineage>
        <taxon>Eukaryota</taxon>
        <taxon>Viridiplantae</taxon>
        <taxon>Streptophyta</taxon>
        <taxon>Embryophyta</taxon>
        <taxon>Tracheophyta</taxon>
        <taxon>Lycopodiopsida</taxon>
        <taxon>Selaginellales</taxon>
        <taxon>Selaginellaceae</taxon>
        <taxon>Selaginella</taxon>
    </lineage>
</organism>
<evidence type="ECO:0000313" key="3">
    <source>
        <dbReference type="Proteomes" id="UP000001514"/>
    </source>
</evidence>
<accession>D8QSR6</accession>
<evidence type="ECO:0008006" key="4">
    <source>
        <dbReference type="Google" id="ProtNLM"/>
    </source>
</evidence>
<name>D8QSR6_SELML</name>
<reference evidence="2 3" key="1">
    <citation type="journal article" date="2011" name="Science">
        <title>The Selaginella genome identifies genetic changes associated with the evolution of vascular plants.</title>
        <authorList>
            <person name="Banks J.A."/>
            <person name="Nishiyama T."/>
            <person name="Hasebe M."/>
            <person name="Bowman J.L."/>
            <person name="Gribskov M."/>
            <person name="dePamphilis C."/>
            <person name="Albert V.A."/>
            <person name="Aono N."/>
            <person name="Aoyama T."/>
            <person name="Ambrose B.A."/>
            <person name="Ashton N.W."/>
            <person name="Axtell M.J."/>
            <person name="Barker E."/>
            <person name="Barker M.S."/>
            <person name="Bennetzen J.L."/>
            <person name="Bonawitz N.D."/>
            <person name="Chapple C."/>
            <person name="Cheng C."/>
            <person name="Correa L.G."/>
            <person name="Dacre M."/>
            <person name="DeBarry J."/>
            <person name="Dreyer I."/>
            <person name="Elias M."/>
            <person name="Engstrom E.M."/>
            <person name="Estelle M."/>
            <person name="Feng L."/>
            <person name="Finet C."/>
            <person name="Floyd S.K."/>
            <person name="Frommer W.B."/>
            <person name="Fujita T."/>
            <person name="Gramzow L."/>
            <person name="Gutensohn M."/>
            <person name="Harholt J."/>
            <person name="Hattori M."/>
            <person name="Heyl A."/>
            <person name="Hirai T."/>
            <person name="Hiwatashi Y."/>
            <person name="Ishikawa M."/>
            <person name="Iwata M."/>
            <person name="Karol K.G."/>
            <person name="Koehler B."/>
            <person name="Kolukisaoglu U."/>
            <person name="Kubo M."/>
            <person name="Kurata T."/>
            <person name="Lalonde S."/>
            <person name="Li K."/>
            <person name="Li Y."/>
            <person name="Litt A."/>
            <person name="Lyons E."/>
            <person name="Manning G."/>
            <person name="Maruyama T."/>
            <person name="Michael T.P."/>
            <person name="Mikami K."/>
            <person name="Miyazaki S."/>
            <person name="Morinaga S."/>
            <person name="Murata T."/>
            <person name="Mueller-Roeber B."/>
            <person name="Nelson D.R."/>
            <person name="Obara M."/>
            <person name="Oguri Y."/>
            <person name="Olmstead R.G."/>
            <person name="Onodera N."/>
            <person name="Petersen B.L."/>
            <person name="Pils B."/>
            <person name="Prigge M."/>
            <person name="Rensing S.A."/>
            <person name="Riano-Pachon D.M."/>
            <person name="Roberts A.W."/>
            <person name="Sato Y."/>
            <person name="Scheller H.V."/>
            <person name="Schulz B."/>
            <person name="Schulz C."/>
            <person name="Shakirov E.V."/>
            <person name="Shibagaki N."/>
            <person name="Shinohara N."/>
            <person name="Shippen D.E."/>
            <person name="Soerensen I."/>
            <person name="Sotooka R."/>
            <person name="Sugimoto N."/>
            <person name="Sugita M."/>
            <person name="Sumikawa N."/>
            <person name="Tanurdzic M."/>
            <person name="Theissen G."/>
            <person name="Ulvskov P."/>
            <person name="Wakazuki S."/>
            <person name="Weng J.K."/>
            <person name="Willats W.W."/>
            <person name="Wipf D."/>
            <person name="Wolf P.G."/>
            <person name="Yang L."/>
            <person name="Zimmer A.D."/>
            <person name="Zhu Q."/>
            <person name="Mitros T."/>
            <person name="Hellsten U."/>
            <person name="Loque D."/>
            <person name="Otillar R."/>
            <person name="Salamov A."/>
            <person name="Schmutz J."/>
            <person name="Shapiro H."/>
            <person name="Lindquist E."/>
            <person name="Lucas S."/>
            <person name="Rokhsar D."/>
            <person name="Grigoriev I.V."/>
        </authorList>
    </citation>
    <scope>NUCLEOTIDE SEQUENCE [LARGE SCALE GENOMIC DNA]</scope>
</reference>
<dbReference type="InParanoid" id="D8QSR6"/>
<dbReference type="KEGG" id="smo:SELMODRAFT_438011"/>
<dbReference type="EMBL" id="GL377566">
    <property type="protein sequence ID" value="EFJ37484.1"/>
    <property type="molecule type" value="Genomic_DNA"/>
</dbReference>
<gene>
    <name evidence="2" type="ORF">SELMODRAFT_438011</name>
</gene>
<sequence length="281" mass="31789">MALARTTRLRAIRELLLLPKRSPNAGQCREFRATSVLRDNLEEIIMRISAKGNQARGALAPLVGVGPSKPYRLSGEDSEWSENFTMKPLDRQLKKKQLWLECKKAWQMKTQVDGSILNVVRGGFAVSIAGFVAFMPRSMRKTANVHSKFYILNVRADNNELIVGEAEGTAMTWSKLFRFYKRSLQRLDVVVWIKGTVVAHAKNGYCVALAGHLAFLPKEYRRSTRLDSTFRIMTMYPRTGKIVVQEVNTKHFASLAPVAVEEDKNNDSEEDEKLDRGGVTR</sequence>
<dbReference type="OrthoDB" id="1702147at2759"/>
<evidence type="ECO:0000313" key="2">
    <source>
        <dbReference type="EMBL" id="EFJ37484.1"/>
    </source>
</evidence>
<dbReference type="AlphaFoldDB" id="D8QSR6"/>
<protein>
    <recommendedName>
        <fullName evidence="4">30S ribosomal protein S1</fullName>
    </recommendedName>
</protein>
<proteinExistence type="predicted"/>
<keyword evidence="3" id="KW-1185">Reference proteome</keyword>
<dbReference type="Gramene" id="EFJ37484">
    <property type="protein sequence ID" value="EFJ37484"/>
    <property type="gene ID" value="SELMODRAFT_438011"/>
</dbReference>